<dbReference type="EMBL" id="PGFZ01000016">
    <property type="protein sequence ID" value="POZ50032.1"/>
    <property type="molecule type" value="Genomic_DNA"/>
</dbReference>
<gene>
    <name evidence="5" type="ORF">AADEFJLK_04156</name>
</gene>
<feature type="domain" description="Type I restriction modification DNA specificity" evidence="4">
    <location>
        <begin position="30"/>
        <end position="184"/>
    </location>
</feature>
<accession>A0A2S5CH15</accession>
<dbReference type="InterPro" id="IPR052021">
    <property type="entry name" value="Type-I_RS_S_subunit"/>
</dbReference>
<organism evidence="5 6">
    <name type="scientific">Methylovulum psychrotolerans</name>
    <dbReference type="NCBI Taxonomy" id="1704499"/>
    <lineage>
        <taxon>Bacteria</taxon>
        <taxon>Pseudomonadati</taxon>
        <taxon>Pseudomonadota</taxon>
        <taxon>Gammaproteobacteria</taxon>
        <taxon>Methylococcales</taxon>
        <taxon>Methylococcaceae</taxon>
        <taxon>Methylovulum</taxon>
    </lineage>
</organism>
<dbReference type="PANTHER" id="PTHR30408:SF12">
    <property type="entry name" value="TYPE I RESTRICTION ENZYME MJAVIII SPECIFICITY SUBUNIT"/>
    <property type="match status" value="1"/>
</dbReference>
<keyword evidence="3" id="KW-0238">DNA-binding</keyword>
<evidence type="ECO:0000256" key="2">
    <source>
        <dbReference type="ARBA" id="ARBA00022747"/>
    </source>
</evidence>
<dbReference type="Pfam" id="PF01420">
    <property type="entry name" value="Methylase_S"/>
    <property type="match status" value="1"/>
</dbReference>
<comment type="caution">
    <text evidence="5">The sequence shown here is derived from an EMBL/GenBank/DDBJ whole genome shotgun (WGS) entry which is preliminary data.</text>
</comment>
<dbReference type="PANTHER" id="PTHR30408">
    <property type="entry name" value="TYPE-1 RESTRICTION ENZYME ECOKI SPECIFICITY PROTEIN"/>
    <property type="match status" value="1"/>
</dbReference>
<evidence type="ECO:0000313" key="6">
    <source>
        <dbReference type="Proteomes" id="UP000237423"/>
    </source>
</evidence>
<dbReference type="InterPro" id="IPR044946">
    <property type="entry name" value="Restrct_endonuc_typeI_TRD_sf"/>
</dbReference>
<proteinExistence type="inferred from homology"/>
<comment type="similarity">
    <text evidence="1">Belongs to the type-I restriction system S methylase family.</text>
</comment>
<protein>
    <recommendedName>
        <fullName evidence="4">Type I restriction modification DNA specificity domain-containing protein</fullName>
    </recommendedName>
</protein>
<dbReference type="InterPro" id="IPR000055">
    <property type="entry name" value="Restrct_endonuc_typeI_TRD"/>
</dbReference>
<evidence type="ECO:0000256" key="3">
    <source>
        <dbReference type="ARBA" id="ARBA00023125"/>
    </source>
</evidence>
<dbReference type="Gene3D" id="3.90.220.20">
    <property type="entry name" value="DNA methylase specificity domains"/>
    <property type="match status" value="1"/>
</dbReference>
<dbReference type="Proteomes" id="UP000237423">
    <property type="component" value="Unassembled WGS sequence"/>
</dbReference>
<evidence type="ECO:0000259" key="4">
    <source>
        <dbReference type="Pfam" id="PF01420"/>
    </source>
</evidence>
<dbReference type="AlphaFoldDB" id="A0A2S5CH15"/>
<dbReference type="SUPFAM" id="SSF116734">
    <property type="entry name" value="DNA methylase specificity domain"/>
    <property type="match status" value="1"/>
</dbReference>
<evidence type="ECO:0000313" key="5">
    <source>
        <dbReference type="EMBL" id="POZ50032.1"/>
    </source>
</evidence>
<name>A0A2S5CH15_9GAMM</name>
<sequence>MRSILTDWLFSVEWLQNISIKNIIAQKMNTIGQLASLTAGHPFRESIENALDGDVAVVQMKDVDPEKGLDNGKLYHVRLTGRKKPDYLRRGDILFVGRGYRIFAVLVDEDLECTVACSHFFVIRVNNAQDVMPGYLAWYINHTQAQRYFSQRVAGTVLPYVNRKVLEELPVVLPPLAVQQGIVKAHCCGLTEKALLESLIEKKKQLLEGLLEKTLEQYQGDRV</sequence>
<dbReference type="GO" id="GO:0009307">
    <property type="term" value="P:DNA restriction-modification system"/>
    <property type="evidence" value="ECO:0007669"/>
    <property type="project" value="UniProtKB-KW"/>
</dbReference>
<reference evidence="5 6" key="1">
    <citation type="submission" date="2017-11" db="EMBL/GenBank/DDBJ databases">
        <title>Draft Genome Sequence of Methylobacter psychrotolerans Sph1T, an Obligate Methanotroph from Low-Temperature Environments.</title>
        <authorList>
            <person name="Oshkin I.Y."/>
            <person name="Miroshnikov K."/>
            <person name="Belova S.E."/>
            <person name="Korzhenkov A."/>
            <person name="Toshchakov S.V."/>
            <person name="Dedysh S.N."/>
        </authorList>
    </citation>
    <scope>NUCLEOTIDE SEQUENCE [LARGE SCALE GENOMIC DNA]</scope>
    <source>
        <strain evidence="5 6">Sph1</strain>
    </source>
</reference>
<dbReference type="GO" id="GO:0003677">
    <property type="term" value="F:DNA binding"/>
    <property type="evidence" value="ECO:0007669"/>
    <property type="project" value="UniProtKB-KW"/>
</dbReference>
<keyword evidence="2" id="KW-0680">Restriction system</keyword>
<evidence type="ECO:0000256" key="1">
    <source>
        <dbReference type="ARBA" id="ARBA00010923"/>
    </source>
</evidence>
<dbReference type="CDD" id="cd16961">
    <property type="entry name" value="RMtype1_S_TRD-CR_like"/>
    <property type="match status" value="1"/>
</dbReference>